<dbReference type="PANTHER" id="PTHR37984">
    <property type="entry name" value="PROTEIN CBG26694"/>
    <property type="match status" value="1"/>
</dbReference>
<evidence type="ECO:0000256" key="2">
    <source>
        <dbReference type="SAM" id="MobiDB-lite"/>
    </source>
</evidence>
<sequence length="698" mass="79410">MVIDFRALNEKTIGDAYPLPNIEEILDQLGSAKYFSIFDLASGFHQIPMHEADTPKTAFSTPYGHYHFKRMPFGLKNALATFQRLMDQVLTGLQGVELFIYFNDIVIYASSLKEHEAKFNKLANRLRTARLRLQSDKCEFLRKEVTYLGHVITKDGLAEYEYEVIYKVGKINSNADALSRNPILPVRPQKHATPLNDDSDESLFSNINKDNSQEPSGSHADIPLSDKESTELDSDNDDHDETGSDDDSENEPLVDRVNTPFELKRRFLNETNERLSRRKDNLAIFVSQTGDKGALDLKENNRYSSMDELSIGKIKVIRDKKRYIIAMVIEQGRGTSSLIEMQALRTAIGSLVNATRELDLATLSICKSSIGTIEWKTIYRMLRDIFWNEETKITICNNLTSIPNNENRDEIIKECHASAMGGHKGITKTYNQLKTRYHWPGMKRDIQNVINNCRECHIKKLVRIKPRQPMILTDTPDRAFDKVSMDIMGPLPTTSAGNAYILTIQDLLTKYSIVVPLRNPAAIDIAEAFTNEFICIHGAPKALLTVQGTHFLNLMRNIARKFRIKHYKTAAYRPQSNGSIERSHEVLWEYLKQFVNKHSDWDCHLRLANFSYNTSVHEGTLFTPHELVMSGKTRVVHIDKLKRPGNRSPTADSPSDGTSRSKECAALVTDGPQTNQHVDNRYYRLHPLTSNGLRPHGI</sequence>
<evidence type="ECO:0000313" key="6">
    <source>
        <dbReference type="RefSeq" id="XP_011638902.1"/>
    </source>
</evidence>
<evidence type="ECO:0000256" key="1">
    <source>
        <dbReference type="ARBA" id="ARBA00012493"/>
    </source>
</evidence>
<dbReference type="InterPro" id="IPR041588">
    <property type="entry name" value="Integrase_H2C2"/>
</dbReference>
<dbReference type="PROSITE" id="PS50878">
    <property type="entry name" value="RT_POL"/>
    <property type="match status" value="1"/>
</dbReference>
<dbReference type="Gene3D" id="1.10.340.70">
    <property type="match status" value="1"/>
</dbReference>
<dbReference type="PROSITE" id="PS50994">
    <property type="entry name" value="INTEGRASE"/>
    <property type="match status" value="1"/>
</dbReference>
<dbReference type="InterPro" id="IPR043502">
    <property type="entry name" value="DNA/RNA_pol_sf"/>
</dbReference>
<dbReference type="InterPro" id="IPR050951">
    <property type="entry name" value="Retrovirus_Pol_polyprotein"/>
</dbReference>
<dbReference type="GO" id="GO:0003964">
    <property type="term" value="F:RNA-directed DNA polymerase activity"/>
    <property type="evidence" value="ECO:0007669"/>
    <property type="project" value="UniProtKB-EC"/>
</dbReference>
<dbReference type="InterPro" id="IPR000477">
    <property type="entry name" value="RT_dom"/>
</dbReference>
<feature type="domain" description="Integrase catalytic" evidence="4">
    <location>
        <begin position="472"/>
        <end position="632"/>
    </location>
</feature>
<dbReference type="KEGG" id="pbar:105428340"/>
<dbReference type="InterPro" id="IPR012337">
    <property type="entry name" value="RNaseH-like_sf"/>
</dbReference>
<feature type="compositionally biased region" description="Acidic residues" evidence="2">
    <location>
        <begin position="231"/>
        <end position="252"/>
    </location>
</feature>
<evidence type="ECO:0000313" key="5">
    <source>
        <dbReference type="Proteomes" id="UP000504615"/>
    </source>
</evidence>
<protein>
    <recommendedName>
        <fullName evidence="1">RNA-directed DNA polymerase</fullName>
        <ecNumber evidence="1">2.7.7.49</ecNumber>
    </recommendedName>
</protein>
<dbReference type="InterPro" id="IPR036397">
    <property type="entry name" value="RNaseH_sf"/>
</dbReference>
<feature type="region of interest" description="Disordered" evidence="2">
    <location>
        <begin position="185"/>
        <end position="256"/>
    </location>
</feature>
<dbReference type="InterPro" id="IPR001584">
    <property type="entry name" value="Integrase_cat-core"/>
</dbReference>
<accession>A0A6I9WA99</accession>
<dbReference type="Gene3D" id="3.30.70.270">
    <property type="match status" value="2"/>
</dbReference>
<dbReference type="Gene3D" id="3.30.420.10">
    <property type="entry name" value="Ribonuclease H-like superfamily/Ribonuclease H"/>
    <property type="match status" value="1"/>
</dbReference>
<dbReference type="Pfam" id="PF17921">
    <property type="entry name" value="Integrase_H2C2"/>
    <property type="match status" value="1"/>
</dbReference>
<dbReference type="EC" id="2.7.7.49" evidence="1"/>
<proteinExistence type="predicted"/>
<keyword evidence="5" id="KW-1185">Reference proteome</keyword>
<feature type="domain" description="Reverse transcriptase" evidence="3">
    <location>
        <begin position="1"/>
        <end position="152"/>
    </location>
</feature>
<dbReference type="SUPFAM" id="SSF56672">
    <property type="entry name" value="DNA/RNA polymerases"/>
    <property type="match status" value="1"/>
</dbReference>
<dbReference type="GO" id="GO:0003676">
    <property type="term" value="F:nucleic acid binding"/>
    <property type="evidence" value="ECO:0007669"/>
    <property type="project" value="InterPro"/>
</dbReference>
<dbReference type="SUPFAM" id="SSF53098">
    <property type="entry name" value="Ribonuclease H-like"/>
    <property type="match status" value="1"/>
</dbReference>
<feature type="compositionally biased region" description="Polar residues" evidence="2">
    <location>
        <begin position="202"/>
        <end position="216"/>
    </location>
</feature>
<organism evidence="5 6">
    <name type="scientific">Pogonomyrmex barbatus</name>
    <name type="common">red harvester ant</name>
    <dbReference type="NCBI Taxonomy" id="144034"/>
    <lineage>
        <taxon>Eukaryota</taxon>
        <taxon>Metazoa</taxon>
        <taxon>Ecdysozoa</taxon>
        <taxon>Arthropoda</taxon>
        <taxon>Hexapoda</taxon>
        <taxon>Insecta</taxon>
        <taxon>Pterygota</taxon>
        <taxon>Neoptera</taxon>
        <taxon>Endopterygota</taxon>
        <taxon>Hymenoptera</taxon>
        <taxon>Apocrita</taxon>
        <taxon>Aculeata</taxon>
        <taxon>Formicoidea</taxon>
        <taxon>Formicidae</taxon>
        <taxon>Myrmicinae</taxon>
        <taxon>Pogonomyrmex</taxon>
    </lineage>
</organism>
<feature type="compositionally biased region" description="Polar residues" evidence="2">
    <location>
        <begin position="647"/>
        <end position="658"/>
    </location>
</feature>
<dbReference type="GeneID" id="105428340"/>
<evidence type="ECO:0000259" key="4">
    <source>
        <dbReference type="PROSITE" id="PS50994"/>
    </source>
</evidence>
<dbReference type="Proteomes" id="UP000504615">
    <property type="component" value="Unplaced"/>
</dbReference>
<feature type="region of interest" description="Disordered" evidence="2">
    <location>
        <begin position="641"/>
        <end position="663"/>
    </location>
</feature>
<name>A0A6I9WA99_9HYME</name>
<evidence type="ECO:0000259" key="3">
    <source>
        <dbReference type="PROSITE" id="PS50878"/>
    </source>
</evidence>
<reference evidence="6" key="1">
    <citation type="submission" date="2025-08" db="UniProtKB">
        <authorList>
            <consortium name="RefSeq"/>
        </authorList>
    </citation>
    <scope>IDENTIFICATION</scope>
</reference>
<dbReference type="RefSeq" id="XP_011638902.1">
    <property type="nucleotide sequence ID" value="XM_011640600.1"/>
</dbReference>
<dbReference type="Pfam" id="PF00078">
    <property type="entry name" value="RVT_1"/>
    <property type="match status" value="1"/>
</dbReference>
<dbReference type="InterPro" id="IPR043128">
    <property type="entry name" value="Rev_trsase/Diguanyl_cyclase"/>
</dbReference>
<dbReference type="FunFam" id="1.10.340.70:FF:000001">
    <property type="entry name" value="Retrovirus-related Pol polyprotein from transposon gypsy-like Protein"/>
    <property type="match status" value="1"/>
</dbReference>
<dbReference type="GO" id="GO:0015074">
    <property type="term" value="P:DNA integration"/>
    <property type="evidence" value="ECO:0007669"/>
    <property type="project" value="InterPro"/>
</dbReference>
<dbReference type="GO" id="GO:0042575">
    <property type="term" value="C:DNA polymerase complex"/>
    <property type="evidence" value="ECO:0007669"/>
    <property type="project" value="UniProtKB-ARBA"/>
</dbReference>
<dbReference type="CDD" id="cd01647">
    <property type="entry name" value="RT_LTR"/>
    <property type="match status" value="1"/>
</dbReference>
<gene>
    <name evidence="6" type="primary">LOC105428340</name>
</gene>
<dbReference type="AlphaFoldDB" id="A0A6I9WA99"/>
<dbReference type="OrthoDB" id="8193822at2759"/>
<dbReference type="PANTHER" id="PTHR37984:SF5">
    <property type="entry name" value="PROTEIN NYNRIN-LIKE"/>
    <property type="match status" value="1"/>
</dbReference>